<dbReference type="InterPro" id="IPR041911">
    <property type="entry name" value="TAB2/3_CUE"/>
</dbReference>
<dbReference type="Gene3D" id="1.10.8.10">
    <property type="entry name" value="DNA helicase RuvA subunit, C-terminal domain"/>
    <property type="match status" value="1"/>
</dbReference>
<feature type="compositionally biased region" description="Basic and acidic residues" evidence="7">
    <location>
        <begin position="505"/>
        <end position="523"/>
    </location>
</feature>
<dbReference type="GO" id="GO:0070530">
    <property type="term" value="F:K63-linked polyubiquitin modification-dependent protein binding"/>
    <property type="evidence" value="ECO:0007669"/>
    <property type="project" value="TreeGrafter"/>
</dbReference>
<dbReference type="InterPro" id="IPR001876">
    <property type="entry name" value="Znf_RanBP2"/>
</dbReference>
<evidence type="ECO:0000313" key="10">
    <source>
        <dbReference type="Ensembl" id="ENSFHEP00000027696.1"/>
    </source>
</evidence>
<dbReference type="PANTHER" id="PTHR46253:SF2">
    <property type="entry name" value="TGF-BETA-ACTIVATED KINASE 1 AND MAP3K7-BINDING PROTEIN 2"/>
    <property type="match status" value="1"/>
</dbReference>
<feature type="compositionally biased region" description="Low complexity" evidence="7">
    <location>
        <begin position="238"/>
        <end position="277"/>
    </location>
</feature>
<dbReference type="SMART" id="SM00547">
    <property type="entry name" value="ZnF_RBZ"/>
    <property type="match status" value="1"/>
</dbReference>
<feature type="domain" description="RanBP2-type" evidence="8">
    <location>
        <begin position="662"/>
        <end position="692"/>
    </location>
</feature>
<dbReference type="Gene3D" id="2.30.30.380">
    <property type="entry name" value="Zn-finger domain of Sec23/24"/>
    <property type="match status" value="1"/>
</dbReference>
<evidence type="ECO:0000256" key="5">
    <source>
        <dbReference type="PROSITE-ProRule" id="PRU00322"/>
    </source>
</evidence>
<dbReference type="GeneTree" id="ENSGT00940000158473"/>
<feature type="compositionally biased region" description="Low complexity" evidence="7">
    <location>
        <begin position="203"/>
        <end position="214"/>
    </location>
</feature>
<evidence type="ECO:0000313" key="11">
    <source>
        <dbReference type="Proteomes" id="UP000265000"/>
    </source>
</evidence>
<dbReference type="GO" id="GO:0043130">
    <property type="term" value="F:ubiquitin binding"/>
    <property type="evidence" value="ECO:0007669"/>
    <property type="project" value="InterPro"/>
</dbReference>
<evidence type="ECO:0000256" key="2">
    <source>
        <dbReference type="ARBA" id="ARBA00022771"/>
    </source>
</evidence>
<feature type="region of interest" description="Disordered" evidence="7">
    <location>
        <begin position="643"/>
        <end position="665"/>
    </location>
</feature>
<dbReference type="CDD" id="cd14362">
    <property type="entry name" value="CUE_TAB2_TAB3"/>
    <property type="match status" value="1"/>
</dbReference>
<feature type="region of interest" description="Disordered" evidence="7">
    <location>
        <begin position="505"/>
        <end position="527"/>
    </location>
</feature>
<dbReference type="SMART" id="SM00546">
    <property type="entry name" value="CUE"/>
    <property type="match status" value="1"/>
</dbReference>
<evidence type="ECO:0000256" key="4">
    <source>
        <dbReference type="ARBA" id="ARBA00023054"/>
    </source>
</evidence>
<proteinExistence type="predicted"/>
<dbReference type="Pfam" id="PF02845">
    <property type="entry name" value="CUE"/>
    <property type="match status" value="1"/>
</dbReference>
<dbReference type="PROSITE" id="PS50199">
    <property type="entry name" value="ZF_RANBP2_2"/>
    <property type="match status" value="1"/>
</dbReference>
<organism evidence="10 11">
    <name type="scientific">Fundulus heteroclitus</name>
    <name type="common">Killifish</name>
    <name type="synonym">Mummichog</name>
    <dbReference type="NCBI Taxonomy" id="8078"/>
    <lineage>
        <taxon>Eukaryota</taxon>
        <taxon>Metazoa</taxon>
        <taxon>Chordata</taxon>
        <taxon>Craniata</taxon>
        <taxon>Vertebrata</taxon>
        <taxon>Euteleostomi</taxon>
        <taxon>Actinopterygii</taxon>
        <taxon>Neopterygii</taxon>
        <taxon>Teleostei</taxon>
        <taxon>Neoteleostei</taxon>
        <taxon>Acanthomorphata</taxon>
        <taxon>Ovalentaria</taxon>
        <taxon>Atherinomorphae</taxon>
        <taxon>Cyprinodontiformes</taxon>
        <taxon>Fundulidae</taxon>
        <taxon>Fundulus</taxon>
    </lineage>
</organism>
<reference evidence="10" key="2">
    <citation type="submission" date="2025-09" db="UniProtKB">
        <authorList>
            <consortium name="Ensembl"/>
        </authorList>
    </citation>
    <scope>IDENTIFICATION</scope>
</reference>
<evidence type="ECO:0000256" key="1">
    <source>
        <dbReference type="ARBA" id="ARBA00022723"/>
    </source>
</evidence>
<dbReference type="InterPro" id="IPR036443">
    <property type="entry name" value="Znf_RanBP2_sf"/>
</dbReference>
<feature type="compositionally biased region" description="Low complexity" evidence="7">
    <location>
        <begin position="361"/>
        <end position="371"/>
    </location>
</feature>
<keyword evidence="2 5" id="KW-0863">Zinc-finger</keyword>
<dbReference type="Proteomes" id="UP000265000">
    <property type="component" value="Unplaced"/>
</dbReference>
<sequence length="692" mass="75751">MAQGSQQINIQVLHDLRQKFPEVPEGVVSQCVLECNNNLDACCKYLSQVSPGYLYSDDANLSFSEDPSYARLQKHMTQLNLGFQSQNVHVAPVQDGLRMNGSRTLAHSMSDGPLQTGQAPNSDYFQHEPQSAPVQVPSTLNVFNVMEPSRKPRPPQNLALYALGPKGPSVGPQQTPRFNPITVTLAPNLPTGRNTPTSLHIHSGPQSGPGSPQGIFIRPYVSQPSTTRQTHPPGGRAQYSPTSQPQQQIYQISHPSPIPSSRSVPQHSSSHTSRTSHVYMPISSPTNPQAPAIPSSGGMASSQYNIQNISTGPRKNQIEIKLESPQRSNSTTAVLRTGSVPWSSSSACPTSRNQPTVYISASPPTAATTPSEETVVAPPGSRSQPKFYISASDESGPRNPPTVYISANPQIQGPSGARNMGGQVSMGPAYIHHHPPKTRPSVGGGGTASSPRVVVTQPNTKYTFKITVSPNKPPAVSPGVVSPTFEPNKILSLPSDHHFVETEPLHLSDPLSPHRERPSEARRLSMGSDDAAYTQALLVHQKARMERLWHELEMKKKKLEKLKEEVNDMENDLTNRRLERSNSASQIPSIDEMKNLRCKNRSLQIDIDLLSKEIDYLQTNGPHLNPSESHNFYENMGFLGPVPPKPKGTSSIVKPTPEQEEDEGPRWNCTACTFLNHPALNRCEQCEFPRHF</sequence>
<dbReference type="PROSITE" id="PS01358">
    <property type="entry name" value="ZF_RANBP2_1"/>
    <property type="match status" value="1"/>
</dbReference>
<dbReference type="GO" id="GO:0008270">
    <property type="term" value="F:zinc ion binding"/>
    <property type="evidence" value="ECO:0007669"/>
    <property type="project" value="UniProtKB-KW"/>
</dbReference>
<evidence type="ECO:0000256" key="3">
    <source>
        <dbReference type="ARBA" id="ARBA00022833"/>
    </source>
</evidence>
<dbReference type="PROSITE" id="PS51140">
    <property type="entry name" value="CUE"/>
    <property type="match status" value="1"/>
</dbReference>
<dbReference type="GO" id="GO:0043123">
    <property type="term" value="P:positive regulation of canonical NF-kappaB signal transduction"/>
    <property type="evidence" value="ECO:0007669"/>
    <property type="project" value="TreeGrafter"/>
</dbReference>
<keyword evidence="4 6" id="KW-0175">Coiled coil</keyword>
<dbReference type="InterPro" id="IPR003892">
    <property type="entry name" value="CUE"/>
</dbReference>
<evidence type="ECO:0000259" key="9">
    <source>
        <dbReference type="PROSITE" id="PS51140"/>
    </source>
</evidence>
<keyword evidence="11" id="KW-1185">Reference proteome</keyword>
<feature type="region of interest" description="Disordered" evidence="7">
    <location>
        <begin position="361"/>
        <end position="384"/>
    </location>
</feature>
<keyword evidence="1" id="KW-0479">Metal-binding</keyword>
<feature type="compositionally biased region" description="Polar residues" evidence="7">
    <location>
        <begin position="191"/>
        <end position="200"/>
    </location>
</feature>
<dbReference type="AlphaFoldDB" id="A0A3Q2QK01"/>
<dbReference type="PANTHER" id="PTHR46253">
    <property type="entry name" value="TGF-BETA-ACTIVATED KINASE 1 AND MAP3K7-BINDING PROTEIN TAB"/>
    <property type="match status" value="1"/>
</dbReference>
<reference evidence="10" key="1">
    <citation type="submission" date="2025-08" db="UniProtKB">
        <authorList>
            <consortium name="Ensembl"/>
        </authorList>
    </citation>
    <scope>IDENTIFICATION</scope>
</reference>
<feature type="domain" description="CUE" evidence="9">
    <location>
        <begin position="8"/>
        <end position="51"/>
    </location>
</feature>
<feature type="region of interest" description="Disordered" evidence="7">
    <location>
        <begin position="189"/>
        <end position="300"/>
    </location>
</feature>
<protein>
    <submittedName>
        <fullName evidence="10">TGF-beta activated kinase 1 (MAP3K7) binding protein 2</fullName>
    </submittedName>
</protein>
<evidence type="ECO:0000259" key="8">
    <source>
        <dbReference type="PROSITE" id="PS50199"/>
    </source>
</evidence>
<keyword evidence="3" id="KW-0862">Zinc</keyword>
<feature type="coiled-coil region" evidence="6">
    <location>
        <begin position="542"/>
        <end position="613"/>
    </location>
</feature>
<accession>A0A3Q2QK01</accession>
<dbReference type="SUPFAM" id="SSF90209">
    <property type="entry name" value="Ran binding protein zinc finger-like"/>
    <property type="match status" value="1"/>
</dbReference>
<evidence type="ECO:0000256" key="7">
    <source>
        <dbReference type="SAM" id="MobiDB-lite"/>
    </source>
</evidence>
<evidence type="ECO:0000256" key="6">
    <source>
        <dbReference type="SAM" id="Coils"/>
    </source>
</evidence>
<dbReference type="Ensembl" id="ENSFHET00000016656.1">
    <property type="protein sequence ID" value="ENSFHEP00000027696.1"/>
    <property type="gene ID" value="ENSFHEG00000011392.1"/>
</dbReference>
<name>A0A3Q2QK01_FUNHE</name>